<dbReference type="PROSITE" id="PS51462">
    <property type="entry name" value="NUDIX"/>
    <property type="match status" value="1"/>
</dbReference>
<gene>
    <name evidence="4" type="ORF">JMJ35_007254</name>
</gene>
<feature type="region of interest" description="Disordered" evidence="2">
    <location>
        <begin position="1"/>
        <end position="38"/>
    </location>
</feature>
<dbReference type="Proteomes" id="UP001166286">
    <property type="component" value="Unassembled WGS sequence"/>
</dbReference>
<dbReference type="InterPro" id="IPR015797">
    <property type="entry name" value="NUDIX_hydrolase-like_dom_sf"/>
</dbReference>
<feature type="compositionally biased region" description="Low complexity" evidence="2">
    <location>
        <begin position="10"/>
        <end position="30"/>
    </location>
</feature>
<proteinExistence type="predicted"/>
<evidence type="ECO:0000256" key="2">
    <source>
        <dbReference type="SAM" id="MobiDB-lite"/>
    </source>
</evidence>
<keyword evidence="1" id="KW-0378">Hydrolase</keyword>
<dbReference type="PROSITE" id="PS00893">
    <property type="entry name" value="NUDIX_BOX"/>
    <property type="match status" value="1"/>
</dbReference>
<sequence>MKSLFHRSKPSSSIYTTPTTMPTNPSTKPSQEPVLKSDPPLVGHWDSAHTTIGAGVAIFHLASSRVVLCYHTLHDYWFLPKGRRDANEDTGAGAEREGFEESGYRNRLLPLPIPTRQPTAHHPSSSSALTPFVTEPVWTQLAPISRSSQYILFWYIAETVPPDVEASLSKAETEQGGAYQYPPKFDTDMKLKERIEIESGGYEPVRHENTGVDEEEALYESYLLPVEEAMKRLGDGLSRDVVSKGWEAIKLRRQMEEQT</sequence>
<organism evidence="4 5">
    <name type="scientific">Cladonia borealis</name>
    <dbReference type="NCBI Taxonomy" id="184061"/>
    <lineage>
        <taxon>Eukaryota</taxon>
        <taxon>Fungi</taxon>
        <taxon>Dikarya</taxon>
        <taxon>Ascomycota</taxon>
        <taxon>Pezizomycotina</taxon>
        <taxon>Lecanoromycetes</taxon>
        <taxon>OSLEUM clade</taxon>
        <taxon>Lecanoromycetidae</taxon>
        <taxon>Lecanorales</taxon>
        <taxon>Lecanorineae</taxon>
        <taxon>Cladoniaceae</taxon>
        <taxon>Cladonia</taxon>
    </lineage>
</organism>
<comment type="caution">
    <text evidence="4">The sequence shown here is derived from an EMBL/GenBank/DDBJ whole genome shotgun (WGS) entry which is preliminary data.</text>
</comment>
<evidence type="ECO:0000256" key="1">
    <source>
        <dbReference type="ARBA" id="ARBA00022801"/>
    </source>
</evidence>
<reference evidence="4" key="1">
    <citation type="submission" date="2023-03" db="EMBL/GenBank/DDBJ databases">
        <title>Complete genome of Cladonia borealis.</title>
        <authorList>
            <person name="Park H."/>
        </authorList>
    </citation>
    <scope>NUCLEOTIDE SEQUENCE</scope>
    <source>
        <strain evidence="4">ANT050790</strain>
    </source>
</reference>
<dbReference type="Gene3D" id="3.90.79.10">
    <property type="entry name" value="Nucleoside Triphosphate Pyrophosphohydrolase"/>
    <property type="match status" value="1"/>
</dbReference>
<dbReference type="GO" id="GO:0016787">
    <property type="term" value="F:hydrolase activity"/>
    <property type="evidence" value="ECO:0007669"/>
    <property type="project" value="UniProtKB-KW"/>
</dbReference>
<keyword evidence="5" id="KW-1185">Reference proteome</keyword>
<dbReference type="InterPro" id="IPR000086">
    <property type="entry name" value="NUDIX_hydrolase_dom"/>
</dbReference>
<dbReference type="AlphaFoldDB" id="A0AA39QVC7"/>
<dbReference type="InterPro" id="IPR020084">
    <property type="entry name" value="NUDIX_hydrolase_CS"/>
</dbReference>
<dbReference type="SUPFAM" id="SSF55811">
    <property type="entry name" value="Nudix"/>
    <property type="match status" value="1"/>
</dbReference>
<dbReference type="EMBL" id="JAFEKC020000017">
    <property type="protein sequence ID" value="KAK0509860.1"/>
    <property type="molecule type" value="Genomic_DNA"/>
</dbReference>
<evidence type="ECO:0000259" key="3">
    <source>
        <dbReference type="PROSITE" id="PS51462"/>
    </source>
</evidence>
<feature type="domain" description="Nudix hydrolase" evidence="3">
    <location>
        <begin position="49"/>
        <end position="203"/>
    </location>
</feature>
<evidence type="ECO:0000313" key="4">
    <source>
        <dbReference type="EMBL" id="KAK0509860.1"/>
    </source>
</evidence>
<accession>A0AA39QVC7</accession>
<name>A0AA39QVC7_9LECA</name>
<evidence type="ECO:0000313" key="5">
    <source>
        <dbReference type="Proteomes" id="UP001166286"/>
    </source>
</evidence>
<protein>
    <recommendedName>
        <fullName evidence="3">Nudix hydrolase domain-containing protein</fullName>
    </recommendedName>
</protein>